<evidence type="ECO:0000256" key="1">
    <source>
        <dbReference type="PROSITE-ProRule" id="PRU00339"/>
    </source>
</evidence>
<dbReference type="RefSeq" id="WP_109762108.1">
    <property type="nucleotide sequence ID" value="NZ_QGGU01000002.1"/>
</dbReference>
<keyword evidence="4" id="KW-1185">Reference proteome</keyword>
<dbReference type="Pfam" id="PF14559">
    <property type="entry name" value="TPR_19"/>
    <property type="match status" value="1"/>
</dbReference>
<dbReference type="Gene3D" id="1.25.40.10">
    <property type="entry name" value="Tetratricopeptide repeat domain"/>
    <property type="match status" value="2"/>
</dbReference>
<evidence type="ECO:0000313" key="4">
    <source>
        <dbReference type="Proteomes" id="UP000245790"/>
    </source>
</evidence>
<feature type="signal peptide" evidence="2">
    <location>
        <begin position="1"/>
        <end position="19"/>
    </location>
</feature>
<dbReference type="Proteomes" id="UP000245790">
    <property type="component" value="Unassembled WGS sequence"/>
</dbReference>
<organism evidence="3 4">
    <name type="scientific">Pleionea mediterranea</name>
    <dbReference type="NCBI Taxonomy" id="523701"/>
    <lineage>
        <taxon>Bacteria</taxon>
        <taxon>Pseudomonadati</taxon>
        <taxon>Pseudomonadota</taxon>
        <taxon>Gammaproteobacteria</taxon>
        <taxon>Oceanospirillales</taxon>
        <taxon>Pleioneaceae</taxon>
        <taxon>Pleionea</taxon>
    </lineage>
</organism>
<dbReference type="InterPro" id="IPR019734">
    <property type="entry name" value="TPR_rpt"/>
</dbReference>
<name>A0A316FZ36_9GAMM</name>
<comment type="caution">
    <text evidence="3">The sequence shown here is derived from an EMBL/GenBank/DDBJ whole genome shotgun (WGS) entry which is preliminary data.</text>
</comment>
<keyword evidence="1" id="KW-0802">TPR repeat</keyword>
<dbReference type="AlphaFoldDB" id="A0A316FZ36"/>
<proteinExistence type="predicted"/>
<dbReference type="InterPro" id="IPR011990">
    <property type="entry name" value="TPR-like_helical_dom_sf"/>
</dbReference>
<protein>
    <recommendedName>
        <fullName evidence="5">Tetratricopeptide repeat protein</fullName>
    </recommendedName>
</protein>
<dbReference type="PROSITE" id="PS50005">
    <property type="entry name" value="TPR"/>
    <property type="match status" value="1"/>
</dbReference>
<evidence type="ECO:0000313" key="3">
    <source>
        <dbReference type="EMBL" id="PWK53964.1"/>
    </source>
</evidence>
<sequence>MKYIIPLILVNILFVNCFAENNPENSVAENGLEIIKHASTLFESQLYKDSEAVLEQLLQQNKHNKVIRNAAFILLARIAIEKEQLDRAEDLFETSLNVLPNTAEEYYWFARMSSKQASNASIFTAMGYATDAKDGFKKAIELDKTYLPAHIGLFNYYLSAPSIAGGSSDKAKQQIANIESLSINDGAQARLKWLQDNELTDDIKAFASLVLSNNKYDAKTQFQAASALVASNYFNLGLKGFRQVSTLAAAEQNQLYVYASYYQIGRTSVVGNLDSKTGIDAFQHYLKVFPNLEPMITEKLPSEHWAQFRMSQLLERSGEINKANNIINHLKSQPLNDPQLVNALHNR</sequence>
<feature type="repeat" description="TPR" evidence="1">
    <location>
        <begin position="69"/>
        <end position="102"/>
    </location>
</feature>
<evidence type="ECO:0000256" key="2">
    <source>
        <dbReference type="SAM" id="SignalP"/>
    </source>
</evidence>
<accession>A0A316FZ36</accession>
<reference evidence="3 4" key="1">
    <citation type="submission" date="2018-05" db="EMBL/GenBank/DDBJ databases">
        <title>Genomic Encyclopedia of Type Strains, Phase IV (KMG-IV): sequencing the most valuable type-strain genomes for metagenomic binning, comparative biology and taxonomic classification.</title>
        <authorList>
            <person name="Goeker M."/>
        </authorList>
    </citation>
    <scope>NUCLEOTIDE SEQUENCE [LARGE SCALE GENOMIC DNA]</scope>
    <source>
        <strain evidence="3 4">DSM 25350</strain>
    </source>
</reference>
<evidence type="ECO:0008006" key="5">
    <source>
        <dbReference type="Google" id="ProtNLM"/>
    </source>
</evidence>
<dbReference type="EMBL" id="QGGU01000002">
    <property type="protein sequence ID" value="PWK53964.1"/>
    <property type="molecule type" value="Genomic_DNA"/>
</dbReference>
<gene>
    <name evidence="3" type="ORF">C8D97_102356</name>
</gene>
<feature type="chain" id="PRO_5016247730" description="Tetratricopeptide repeat protein" evidence="2">
    <location>
        <begin position="20"/>
        <end position="347"/>
    </location>
</feature>
<dbReference type="SUPFAM" id="SSF48452">
    <property type="entry name" value="TPR-like"/>
    <property type="match status" value="1"/>
</dbReference>
<keyword evidence="2" id="KW-0732">Signal</keyword>
<dbReference type="OrthoDB" id="192575at2"/>